<reference evidence="8 9" key="1">
    <citation type="submission" date="2021-03" db="EMBL/GenBank/DDBJ databases">
        <title>Sequencing the genomes of 1000 actinobacteria strains.</title>
        <authorList>
            <person name="Klenk H.-P."/>
        </authorList>
    </citation>
    <scope>NUCLEOTIDE SEQUENCE [LARGE SCALE GENOMIC DNA]</scope>
    <source>
        <strain evidence="8 9">DSM 45516</strain>
    </source>
</reference>
<dbReference type="InterPro" id="IPR007627">
    <property type="entry name" value="RNA_pol_sigma70_r2"/>
</dbReference>
<feature type="domain" description="RNA polymerase sigma-70 region 2" evidence="6">
    <location>
        <begin position="23"/>
        <end position="86"/>
    </location>
</feature>
<keyword evidence="2" id="KW-0805">Transcription regulation</keyword>
<comment type="similarity">
    <text evidence="1">Belongs to the sigma-70 factor family. ECF subfamily.</text>
</comment>
<name>A0ABS4QRW8_9NOCA</name>
<evidence type="ECO:0000256" key="3">
    <source>
        <dbReference type="ARBA" id="ARBA00023082"/>
    </source>
</evidence>
<accession>A0ABS4QRW8</accession>
<dbReference type="RefSeq" id="WP_209897580.1">
    <property type="nucleotide sequence ID" value="NZ_JAGGMR010000001.1"/>
</dbReference>
<protein>
    <submittedName>
        <fullName evidence="8">RNA polymerase sigma factor (Sigma-70 family)</fullName>
    </submittedName>
</protein>
<dbReference type="Gene3D" id="1.10.1740.10">
    <property type="match status" value="1"/>
</dbReference>
<proteinExistence type="inferred from homology"/>
<dbReference type="PANTHER" id="PTHR43133:SF8">
    <property type="entry name" value="RNA POLYMERASE SIGMA FACTOR HI_1459-RELATED"/>
    <property type="match status" value="1"/>
</dbReference>
<dbReference type="Pfam" id="PF08281">
    <property type="entry name" value="Sigma70_r4_2"/>
    <property type="match status" value="1"/>
</dbReference>
<organism evidence="8 9">
    <name type="scientific">Nocardia goodfellowii</name>
    <dbReference type="NCBI Taxonomy" id="882446"/>
    <lineage>
        <taxon>Bacteria</taxon>
        <taxon>Bacillati</taxon>
        <taxon>Actinomycetota</taxon>
        <taxon>Actinomycetes</taxon>
        <taxon>Mycobacteriales</taxon>
        <taxon>Nocardiaceae</taxon>
        <taxon>Nocardia</taxon>
    </lineage>
</organism>
<dbReference type="SUPFAM" id="SSF88659">
    <property type="entry name" value="Sigma3 and sigma4 domains of RNA polymerase sigma factors"/>
    <property type="match status" value="1"/>
</dbReference>
<dbReference type="InterPro" id="IPR013324">
    <property type="entry name" value="RNA_pol_sigma_r3/r4-like"/>
</dbReference>
<dbReference type="Pfam" id="PF04542">
    <property type="entry name" value="Sigma70_r2"/>
    <property type="match status" value="1"/>
</dbReference>
<keyword evidence="9" id="KW-1185">Reference proteome</keyword>
<dbReference type="SUPFAM" id="SSF88946">
    <property type="entry name" value="Sigma2 domain of RNA polymerase sigma factors"/>
    <property type="match status" value="1"/>
</dbReference>
<dbReference type="InterPro" id="IPR014284">
    <property type="entry name" value="RNA_pol_sigma-70_dom"/>
</dbReference>
<evidence type="ECO:0000256" key="2">
    <source>
        <dbReference type="ARBA" id="ARBA00023015"/>
    </source>
</evidence>
<dbReference type="InterPro" id="IPR013325">
    <property type="entry name" value="RNA_pol_sigma_r2"/>
</dbReference>
<evidence type="ECO:0000256" key="4">
    <source>
        <dbReference type="ARBA" id="ARBA00023125"/>
    </source>
</evidence>
<dbReference type="NCBIfam" id="TIGR02937">
    <property type="entry name" value="sigma70-ECF"/>
    <property type="match status" value="1"/>
</dbReference>
<dbReference type="EMBL" id="JAGGMR010000001">
    <property type="protein sequence ID" value="MBP2194459.1"/>
    <property type="molecule type" value="Genomic_DNA"/>
</dbReference>
<gene>
    <name evidence="8" type="ORF">BJ987_007360</name>
</gene>
<evidence type="ECO:0000256" key="1">
    <source>
        <dbReference type="ARBA" id="ARBA00010641"/>
    </source>
</evidence>
<dbReference type="InterPro" id="IPR036388">
    <property type="entry name" value="WH-like_DNA-bd_sf"/>
</dbReference>
<dbReference type="PANTHER" id="PTHR43133">
    <property type="entry name" value="RNA POLYMERASE ECF-TYPE SIGMA FACTO"/>
    <property type="match status" value="1"/>
</dbReference>
<evidence type="ECO:0000313" key="9">
    <source>
        <dbReference type="Proteomes" id="UP001519325"/>
    </source>
</evidence>
<evidence type="ECO:0000259" key="6">
    <source>
        <dbReference type="Pfam" id="PF04542"/>
    </source>
</evidence>
<dbReference type="Gene3D" id="1.10.10.10">
    <property type="entry name" value="Winged helix-like DNA-binding domain superfamily/Winged helix DNA-binding domain"/>
    <property type="match status" value="1"/>
</dbReference>
<feature type="domain" description="RNA polymerase sigma factor 70 region 4 type 2" evidence="7">
    <location>
        <begin position="130"/>
        <end position="179"/>
    </location>
</feature>
<evidence type="ECO:0000256" key="5">
    <source>
        <dbReference type="ARBA" id="ARBA00023163"/>
    </source>
</evidence>
<keyword evidence="3" id="KW-0731">Sigma factor</keyword>
<evidence type="ECO:0000259" key="7">
    <source>
        <dbReference type="Pfam" id="PF08281"/>
    </source>
</evidence>
<keyword evidence="5" id="KW-0804">Transcription</keyword>
<evidence type="ECO:0000313" key="8">
    <source>
        <dbReference type="EMBL" id="MBP2194459.1"/>
    </source>
</evidence>
<sequence>MDSEAVLVERAVAGDEAAIAQIVRGLQDPLYRLALRMTGRPTEAEDATQEILLRVLGHLGTWRAEAKLLTWAYRVGVNYLINLRRQSPQERAELDLAEFADRLADGLAIEDYRGPDAALLSGEVRLQCSQAMLQCLVRDERIAFVLGDVFELDSTDAAYILGVTPAAYRKRLQRAKKRIGSFLDATCGIANPQAVCRCSRRVEQALRSDRVDRRDPVYTAHRIAPGGRTVIDAEAQMIRLHDAAAVLRAHPDYAAPRAKTQAIRALLRSGKFPLLD</sequence>
<keyword evidence="4" id="KW-0238">DNA-binding</keyword>
<dbReference type="InterPro" id="IPR039425">
    <property type="entry name" value="RNA_pol_sigma-70-like"/>
</dbReference>
<dbReference type="Proteomes" id="UP001519325">
    <property type="component" value="Unassembled WGS sequence"/>
</dbReference>
<comment type="caution">
    <text evidence="8">The sequence shown here is derived from an EMBL/GenBank/DDBJ whole genome shotgun (WGS) entry which is preliminary data.</text>
</comment>
<dbReference type="InterPro" id="IPR013249">
    <property type="entry name" value="RNA_pol_sigma70_r4_t2"/>
</dbReference>